<dbReference type="PROSITE" id="PS50011">
    <property type="entry name" value="PROTEIN_KINASE_DOM"/>
    <property type="match status" value="2"/>
</dbReference>
<protein>
    <submittedName>
        <fullName evidence="6">Kinase-like protein</fullName>
    </submittedName>
</protein>
<dbReference type="InterPro" id="IPR011009">
    <property type="entry name" value="Kinase-like_dom_sf"/>
</dbReference>
<sequence length="818" mass="95591">MAKEIMVNTATLLALYTPVIGTVKLVVGKIYQIYENVECNKELCLVFVTRIKLVECVADLNFAIDVSKTIDREEETQRVDKSLEEVREVSDKIKIDPIKIDQTELSEPMAQTNRGRVFKRIYKSFIEVACKPIDDHNKIEFAIHGKLSQSSQILRFYDHSIINNSIVIVFDWAKRGNLRELYNKYGISWTRKIQIAKDILLGLLFLDTVNIFHHDLRCENVFVLRDLSIKLGNFGCASEIDGNSRNLSQLLVEIIRWIAPELIKKYSNFQGNYEDINVYTFNCEIFGMLLWELCYEALPYAEWNIKQVADHILSGKRERILNGNLNNPADKEIQLEFNEIIQEASEFPIPYDTPTLFNKRTTGFDRKFSDFDDVAEDGSTKRVNLSELIDPRPYPPVKKIYKGYEVAIKYSKRIYAKLSILKKLDTSPYILYFYGYTQLIDNRDVMIFERAEHRSLKEFYDSCDITWITQDMTPKFGNFGHAKILFVGWPQNRWISIKIRKRLLLEKFNNPDDESIQKKLTEIIDKTWQHILHKRITIMELNKTLKELTSTYPILLDDQIYNLSETIEYSNLLNDQIIKENFEYEVEKISKVILWEELEDMEKIGQENFCVVNKAYWKEMDQYAAYEDQRYFLVMEFANNGDLYTFLQLNHDSLNCNQRLNLAFQIARGLSVLHSKEIIYRDLHDTNILIDNGEAKITDFGHARNDNMETNFYNSLSGAISFLAPELLERSSNPRKLPYCKKTDIYSLGFLHWELASSRRLFINTSSFGSMDITSLCISIINGVREEIISGAPEGYINLYSKCWKTNKDERSEIETVY</sequence>
<dbReference type="GO" id="GO:0004674">
    <property type="term" value="F:protein serine/threonine kinase activity"/>
    <property type="evidence" value="ECO:0007669"/>
    <property type="project" value="TreeGrafter"/>
</dbReference>
<dbReference type="AlphaFoldDB" id="A0A8H4ESX4"/>
<dbReference type="GO" id="GO:0005524">
    <property type="term" value="F:ATP binding"/>
    <property type="evidence" value="ECO:0007669"/>
    <property type="project" value="UniProtKB-KW"/>
</dbReference>
<dbReference type="InterPro" id="IPR001245">
    <property type="entry name" value="Ser-Thr/Tyr_kinase_cat_dom"/>
</dbReference>
<dbReference type="PANTHER" id="PTHR44329">
    <property type="entry name" value="SERINE/THREONINE-PROTEIN KINASE TNNI3K-RELATED"/>
    <property type="match status" value="1"/>
</dbReference>
<name>A0A8H4ESX4_GIGMA</name>
<dbReference type="EMBL" id="WTPW01000102">
    <property type="protein sequence ID" value="KAF0547908.1"/>
    <property type="molecule type" value="Genomic_DNA"/>
</dbReference>
<dbReference type="InterPro" id="IPR008266">
    <property type="entry name" value="Tyr_kinase_AS"/>
</dbReference>
<dbReference type="Pfam" id="PF00069">
    <property type="entry name" value="Pkinase"/>
    <property type="match status" value="1"/>
</dbReference>
<reference evidence="6 7" key="1">
    <citation type="journal article" date="2019" name="Environ. Microbiol.">
        <title>At the nexus of three kingdoms: the genome of the mycorrhizal fungus Gigaspora margarita provides insights into plant, endobacterial and fungal interactions.</title>
        <authorList>
            <person name="Venice F."/>
            <person name="Ghignone S."/>
            <person name="Salvioli di Fossalunga A."/>
            <person name="Amselem J."/>
            <person name="Novero M."/>
            <person name="Xianan X."/>
            <person name="Sedzielewska Toro K."/>
            <person name="Morin E."/>
            <person name="Lipzen A."/>
            <person name="Grigoriev I.V."/>
            <person name="Henrissat B."/>
            <person name="Martin F.M."/>
            <person name="Bonfante P."/>
        </authorList>
    </citation>
    <scope>NUCLEOTIDE SEQUENCE [LARGE SCALE GENOMIC DNA]</scope>
    <source>
        <strain evidence="6 7">BEG34</strain>
    </source>
</reference>
<keyword evidence="4" id="KW-0067">ATP-binding</keyword>
<dbReference type="Proteomes" id="UP000439903">
    <property type="component" value="Unassembled WGS sequence"/>
</dbReference>
<dbReference type="Pfam" id="PF07714">
    <property type="entry name" value="PK_Tyr_Ser-Thr"/>
    <property type="match status" value="1"/>
</dbReference>
<evidence type="ECO:0000313" key="6">
    <source>
        <dbReference type="EMBL" id="KAF0547908.1"/>
    </source>
</evidence>
<dbReference type="InterPro" id="IPR051681">
    <property type="entry name" value="Ser/Thr_Kinases-Pseudokinases"/>
</dbReference>
<dbReference type="PANTHER" id="PTHR44329:SF288">
    <property type="entry name" value="MITOGEN-ACTIVATED PROTEIN KINASE KINASE KINASE 20"/>
    <property type="match status" value="1"/>
</dbReference>
<evidence type="ECO:0000256" key="4">
    <source>
        <dbReference type="ARBA" id="ARBA00022840"/>
    </source>
</evidence>
<comment type="caution">
    <text evidence="6">The sequence shown here is derived from an EMBL/GenBank/DDBJ whole genome shotgun (WGS) entry which is preliminary data.</text>
</comment>
<keyword evidence="1" id="KW-0808">Transferase</keyword>
<feature type="domain" description="Protein kinase" evidence="5">
    <location>
        <begin position="103"/>
        <end position="395"/>
    </location>
</feature>
<evidence type="ECO:0000259" key="5">
    <source>
        <dbReference type="PROSITE" id="PS50011"/>
    </source>
</evidence>
<keyword evidence="7" id="KW-1185">Reference proteome</keyword>
<dbReference type="PROSITE" id="PS00109">
    <property type="entry name" value="PROTEIN_KINASE_TYR"/>
    <property type="match status" value="1"/>
</dbReference>
<evidence type="ECO:0000256" key="1">
    <source>
        <dbReference type="ARBA" id="ARBA00022679"/>
    </source>
</evidence>
<dbReference type="OrthoDB" id="2314769at2759"/>
<dbReference type="SUPFAM" id="SSF56112">
    <property type="entry name" value="Protein kinase-like (PK-like)"/>
    <property type="match status" value="3"/>
</dbReference>
<evidence type="ECO:0000256" key="3">
    <source>
        <dbReference type="ARBA" id="ARBA00022777"/>
    </source>
</evidence>
<gene>
    <name evidence="6" type="ORF">F8M41_000260</name>
</gene>
<keyword evidence="2" id="KW-0547">Nucleotide-binding</keyword>
<accession>A0A8H4ESX4</accession>
<dbReference type="InterPro" id="IPR000719">
    <property type="entry name" value="Prot_kinase_dom"/>
</dbReference>
<organism evidence="6 7">
    <name type="scientific">Gigaspora margarita</name>
    <dbReference type="NCBI Taxonomy" id="4874"/>
    <lineage>
        <taxon>Eukaryota</taxon>
        <taxon>Fungi</taxon>
        <taxon>Fungi incertae sedis</taxon>
        <taxon>Mucoromycota</taxon>
        <taxon>Glomeromycotina</taxon>
        <taxon>Glomeromycetes</taxon>
        <taxon>Diversisporales</taxon>
        <taxon>Gigasporaceae</taxon>
        <taxon>Gigaspora</taxon>
    </lineage>
</organism>
<feature type="domain" description="Protein kinase" evidence="5">
    <location>
        <begin position="470"/>
        <end position="818"/>
    </location>
</feature>
<evidence type="ECO:0000256" key="2">
    <source>
        <dbReference type="ARBA" id="ARBA00022741"/>
    </source>
</evidence>
<evidence type="ECO:0000313" key="7">
    <source>
        <dbReference type="Proteomes" id="UP000439903"/>
    </source>
</evidence>
<dbReference type="Gene3D" id="1.10.510.10">
    <property type="entry name" value="Transferase(Phosphotransferase) domain 1"/>
    <property type="match status" value="2"/>
</dbReference>
<keyword evidence="3 6" id="KW-0418">Kinase</keyword>
<proteinExistence type="predicted"/>